<keyword evidence="2" id="KW-1185">Reference proteome</keyword>
<accession>A0A6D2KJD0</accession>
<name>A0A6D2KJD0_9BRAS</name>
<protein>
    <submittedName>
        <fullName evidence="1">Uncharacterized protein</fullName>
    </submittedName>
</protein>
<evidence type="ECO:0000313" key="1">
    <source>
        <dbReference type="EMBL" id="CAA7052032.1"/>
    </source>
</evidence>
<reference evidence="1" key="1">
    <citation type="submission" date="2020-01" db="EMBL/GenBank/DDBJ databases">
        <authorList>
            <person name="Mishra B."/>
        </authorList>
    </citation>
    <scope>NUCLEOTIDE SEQUENCE [LARGE SCALE GENOMIC DNA]</scope>
</reference>
<proteinExistence type="predicted"/>
<comment type="caution">
    <text evidence="1">The sequence shown here is derived from an EMBL/GenBank/DDBJ whole genome shotgun (WGS) entry which is preliminary data.</text>
</comment>
<dbReference type="Proteomes" id="UP000467841">
    <property type="component" value="Unassembled WGS sequence"/>
</dbReference>
<gene>
    <name evidence="1" type="ORF">MERR_LOCUS39267</name>
</gene>
<sequence length="149" mass="17273">MESDTLVLCVAENHIQEAAPIQGGDEEQPDINHFVDDDDEIYPPAFNIQTLPRMHFTLALRELLEASTVRFLTVHELFVLFTYRRNFLPPMNQITIPPLETGLFRADNGYAKDINLVWLETSRIISCRSGVIFNVRQTRMMEIDEFEML</sequence>
<dbReference type="AlphaFoldDB" id="A0A6D2KJD0"/>
<dbReference type="EMBL" id="CACVBM020001496">
    <property type="protein sequence ID" value="CAA7052032.1"/>
    <property type="molecule type" value="Genomic_DNA"/>
</dbReference>
<evidence type="ECO:0000313" key="2">
    <source>
        <dbReference type="Proteomes" id="UP000467841"/>
    </source>
</evidence>
<organism evidence="1 2">
    <name type="scientific">Microthlaspi erraticum</name>
    <dbReference type="NCBI Taxonomy" id="1685480"/>
    <lineage>
        <taxon>Eukaryota</taxon>
        <taxon>Viridiplantae</taxon>
        <taxon>Streptophyta</taxon>
        <taxon>Embryophyta</taxon>
        <taxon>Tracheophyta</taxon>
        <taxon>Spermatophyta</taxon>
        <taxon>Magnoliopsida</taxon>
        <taxon>eudicotyledons</taxon>
        <taxon>Gunneridae</taxon>
        <taxon>Pentapetalae</taxon>
        <taxon>rosids</taxon>
        <taxon>malvids</taxon>
        <taxon>Brassicales</taxon>
        <taxon>Brassicaceae</taxon>
        <taxon>Coluteocarpeae</taxon>
        <taxon>Microthlaspi</taxon>
    </lineage>
</organism>